<dbReference type="InterPro" id="IPR031982">
    <property type="entry name" value="PilE-like"/>
</dbReference>
<dbReference type="Gene3D" id="3.30.700.10">
    <property type="entry name" value="Glycoprotein, Type 4 Pilin"/>
    <property type="match status" value="1"/>
</dbReference>
<gene>
    <name evidence="2" type="ORF">QE440_003123</name>
</gene>
<dbReference type="EMBL" id="JAVJAF010000001">
    <property type="protein sequence ID" value="MDR6235382.1"/>
    <property type="molecule type" value="Genomic_DNA"/>
</dbReference>
<dbReference type="RefSeq" id="WP_140218157.1">
    <property type="nucleotide sequence ID" value="NZ_CP021645.1"/>
</dbReference>
<evidence type="ECO:0000313" key="2">
    <source>
        <dbReference type="EMBL" id="MDR6235382.1"/>
    </source>
</evidence>
<protein>
    <submittedName>
        <fullName evidence="2">Type IV pilus assembly protein PilE</fullName>
    </submittedName>
</protein>
<dbReference type="InterPro" id="IPR012902">
    <property type="entry name" value="N_methyl_site"/>
</dbReference>
<feature type="transmembrane region" description="Helical" evidence="1">
    <location>
        <begin position="12"/>
        <end position="35"/>
    </location>
</feature>
<keyword evidence="1" id="KW-0472">Membrane</keyword>
<evidence type="ECO:0000256" key="1">
    <source>
        <dbReference type="SAM" id="Phobius"/>
    </source>
</evidence>
<reference evidence="2" key="1">
    <citation type="submission" date="2023-08" db="EMBL/GenBank/DDBJ databases">
        <title>Functional and genomic diversity of the sorghum phyllosphere microbiome.</title>
        <authorList>
            <person name="Shade A."/>
        </authorList>
    </citation>
    <scope>NUCLEOTIDE SEQUENCE</scope>
    <source>
        <strain evidence="2">SORGH_AS_0201</strain>
    </source>
</reference>
<organism evidence="2 3">
    <name type="scientific">Pseudomonas oryzihabitans</name>
    <dbReference type="NCBI Taxonomy" id="47885"/>
    <lineage>
        <taxon>Bacteria</taxon>
        <taxon>Pseudomonadati</taxon>
        <taxon>Pseudomonadota</taxon>
        <taxon>Gammaproteobacteria</taxon>
        <taxon>Pseudomonadales</taxon>
        <taxon>Pseudomonadaceae</taxon>
        <taxon>Pseudomonas</taxon>
    </lineage>
</organism>
<dbReference type="Pfam" id="PF16732">
    <property type="entry name" value="ComP_DUS"/>
    <property type="match status" value="1"/>
</dbReference>
<dbReference type="Proteomes" id="UP001268036">
    <property type="component" value="Unassembled WGS sequence"/>
</dbReference>
<dbReference type="PANTHER" id="PTHR30093">
    <property type="entry name" value="GENERAL SECRETION PATHWAY PROTEIN G"/>
    <property type="match status" value="1"/>
</dbReference>
<evidence type="ECO:0000313" key="3">
    <source>
        <dbReference type="Proteomes" id="UP001268036"/>
    </source>
</evidence>
<dbReference type="PROSITE" id="PS00409">
    <property type="entry name" value="PROKAR_NTER_METHYL"/>
    <property type="match status" value="1"/>
</dbReference>
<keyword evidence="1" id="KW-1133">Transmembrane helix</keyword>
<dbReference type="PANTHER" id="PTHR30093:SF47">
    <property type="entry name" value="TYPE IV PILUS NON-CORE MINOR PILIN PILE"/>
    <property type="match status" value="1"/>
</dbReference>
<keyword evidence="1" id="KW-0812">Transmembrane</keyword>
<dbReference type="InterPro" id="IPR045584">
    <property type="entry name" value="Pilin-like"/>
</dbReference>
<dbReference type="GO" id="GO:0043683">
    <property type="term" value="P:type IV pilus assembly"/>
    <property type="evidence" value="ECO:0007669"/>
    <property type="project" value="InterPro"/>
</dbReference>
<dbReference type="Pfam" id="PF07963">
    <property type="entry name" value="N_methyl"/>
    <property type="match status" value="1"/>
</dbReference>
<dbReference type="AlphaFoldDB" id="A0AAJ2BMV8"/>
<sequence length="146" mass="15565">MKKSTKPLQRGFTLIEVMIVVAIVGILAAIAYPSYVEHIRKGNRADAEASLMQLSQFMERYYTGAGRYSKTVGGTDVPDNPAPPYPTGTNYTFTITVGNAGTSYTATATPNNTGVMANDKCGALTLTNTGLKGQASTATTADCWRR</sequence>
<comment type="caution">
    <text evidence="2">The sequence shown here is derived from an EMBL/GenBank/DDBJ whole genome shotgun (WGS) entry which is preliminary data.</text>
</comment>
<dbReference type="NCBIfam" id="TIGR02532">
    <property type="entry name" value="IV_pilin_GFxxxE"/>
    <property type="match status" value="1"/>
</dbReference>
<accession>A0AAJ2BMV8</accession>
<dbReference type="SUPFAM" id="SSF54523">
    <property type="entry name" value="Pili subunits"/>
    <property type="match status" value="1"/>
</dbReference>
<proteinExistence type="predicted"/>
<name>A0AAJ2BMV8_9PSED</name>